<dbReference type="EMBL" id="KQ976818">
    <property type="protein sequence ID" value="KYN08063.1"/>
    <property type="molecule type" value="Genomic_DNA"/>
</dbReference>
<dbReference type="InterPro" id="IPR023214">
    <property type="entry name" value="HAD_sf"/>
</dbReference>
<name>A0A195D5A0_9HYME</name>
<keyword evidence="1" id="KW-0809">Transit peptide</keyword>
<evidence type="ECO:0000313" key="4">
    <source>
        <dbReference type="EMBL" id="KYN08063.1"/>
    </source>
</evidence>
<dbReference type="Gene3D" id="3.40.50.1000">
    <property type="entry name" value="HAD superfamily/HAD-like"/>
    <property type="match status" value="2"/>
</dbReference>
<evidence type="ECO:0000256" key="1">
    <source>
        <dbReference type="RuleBase" id="RU365079"/>
    </source>
</evidence>
<keyword evidence="1" id="KW-1133">Transmembrane helix</keyword>
<dbReference type="SUPFAM" id="SSF56784">
    <property type="entry name" value="HAD-like"/>
    <property type="match status" value="1"/>
</dbReference>
<gene>
    <name evidence="4" type="ORF">ALC62_00908</name>
</gene>
<evidence type="ECO:0000256" key="2">
    <source>
        <dbReference type="SAM" id="MobiDB-lite"/>
    </source>
</evidence>
<dbReference type="STRING" id="456900.A0A195D5A0"/>
<dbReference type="GO" id="GO:0005744">
    <property type="term" value="C:TIM23 mitochondrial import inner membrane translocase complex"/>
    <property type="evidence" value="ECO:0007669"/>
    <property type="project" value="UniProtKB-UniRule"/>
</dbReference>
<keyword evidence="5" id="KW-1185">Reference proteome</keyword>
<accession>A0A195D5A0</accession>
<keyword evidence="1" id="KW-0812">Transmembrane</keyword>
<dbReference type="AlphaFoldDB" id="A0A195D5A0"/>
<protein>
    <recommendedName>
        <fullName evidence="1">Mitochondrial import inner membrane translocase subunit TIM50</fullName>
    </recommendedName>
</protein>
<comment type="subcellular location">
    <subcellularLocation>
        <location evidence="1">Mitochondrion inner membrane</location>
        <topology evidence="1">Single-pass membrane protein</topology>
    </subcellularLocation>
</comment>
<dbReference type="InterPro" id="IPR036412">
    <property type="entry name" value="HAD-like_sf"/>
</dbReference>
<evidence type="ECO:0000313" key="5">
    <source>
        <dbReference type="Proteomes" id="UP000078542"/>
    </source>
</evidence>
<sequence>MAFATRSLRVLCKIYNANAGTTYYTLQRPVGRISLIQSTQKYRYSTETTDRPKITSNLTNIQSSINETESLVQEATIHKKHSEQQKEDEEEKMNRERSRKMMNYGFAAFGMFMGIGFTYLIYELGSPDYDEHGNVIEDEFSKLPFFEQIYKRVKRELNYYTRLVQEPSREKLLPDPLKHPYIQPPYTLVLEMTDLLVHPDWTYQTGWRFKKRPGVDQFLEAVAPPQFEIVIYTAEQGMKRIIYIRKIISVYFVVIIIDWNEDSVKLHPENAFKLPRWTGNDDDTTLYDLAAFLKTILTSNVQDVRDVLNYYRQFDNPLEMFKENRRKFLVNKKDNSKVLISRWKPSFLRNR</sequence>
<dbReference type="PROSITE" id="PS50969">
    <property type="entry name" value="FCP1"/>
    <property type="match status" value="1"/>
</dbReference>
<keyword evidence="1" id="KW-0813">Transport</keyword>
<keyword evidence="1" id="KW-0496">Mitochondrion</keyword>
<comment type="function">
    <text evidence="1">Essential component of the TIM23 complex, a complex that mediates the translocation of transit peptide-containing proteins across the mitochondrial inner membrane.</text>
</comment>
<dbReference type="PANTHER" id="PTHR12210">
    <property type="entry name" value="DULLARD PROTEIN PHOSPHATASE"/>
    <property type="match status" value="1"/>
</dbReference>
<organism evidence="4 5">
    <name type="scientific">Cyphomyrmex costatus</name>
    <dbReference type="NCBI Taxonomy" id="456900"/>
    <lineage>
        <taxon>Eukaryota</taxon>
        <taxon>Metazoa</taxon>
        <taxon>Ecdysozoa</taxon>
        <taxon>Arthropoda</taxon>
        <taxon>Hexapoda</taxon>
        <taxon>Insecta</taxon>
        <taxon>Pterygota</taxon>
        <taxon>Neoptera</taxon>
        <taxon>Endopterygota</taxon>
        <taxon>Hymenoptera</taxon>
        <taxon>Apocrita</taxon>
        <taxon>Aculeata</taxon>
        <taxon>Formicoidea</taxon>
        <taxon>Formicidae</taxon>
        <taxon>Myrmicinae</taxon>
        <taxon>Cyphomyrmex</taxon>
    </lineage>
</organism>
<keyword evidence="1" id="KW-0653">Protein transport</keyword>
<feature type="region of interest" description="Disordered" evidence="2">
    <location>
        <begin position="77"/>
        <end position="96"/>
    </location>
</feature>
<dbReference type="Proteomes" id="UP000078542">
    <property type="component" value="Unassembled WGS sequence"/>
</dbReference>
<proteinExistence type="inferred from homology"/>
<evidence type="ECO:0000259" key="3">
    <source>
        <dbReference type="PROSITE" id="PS50969"/>
    </source>
</evidence>
<keyword evidence="1" id="KW-0811">Translocation</keyword>
<comment type="similarity">
    <text evidence="1">Belongs to the TIM50 family.</text>
</comment>
<feature type="domain" description="FCP1 homology" evidence="3">
    <location>
        <begin position="181"/>
        <end position="351"/>
    </location>
</feature>
<comment type="subunit">
    <text evidence="1">Component of the TIM23 complex.</text>
</comment>
<feature type="transmembrane region" description="Helical" evidence="1">
    <location>
        <begin position="101"/>
        <end position="122"/>
    </location>
</feature>
<dbReference type="GO" id="GO:0015031">
    <property type="term" value="P:protein transport"/>
    <property type="evidence" value="ECO:0007669"/>
    <property type="project" value="UniProtKB-KW"/>
</dbReference>
<dbReference type="SMART" id="SM00577">
    <property type="entry name" value="CPDc"/>
    <property type="match status" value="1"/>
</dbReference>
<dbReference type="InterPro" id="IPR050365">
    <property type="entry name" value="TIM50"/>
</dbReference>
<dbReference type="Pfam" id="PF03031">
    <property type="entry name" value="NIF"/>
    <property type="match status" value="2"/>
</dbReference>
<keyword evidence="1" id="KW-0472">Membrane</keyword>
<dbReference type="InterPro" id="IPR004274">
    <property type="entry name" value="FCP1_dom"/>
</dbReference>
<reference evidence="4 5" key="1">
    <citation type="submission" date="2016-03" db="EMBL/GenBank/DDBJ databases">
        <title>Cyphomyrmex costatus WGS genome.</title>
        <authorList>
            <person name="Nygaard S."/>
            <person name="Hu H."/>
            <person name="Boomsma J."/>
            <person name="Zhang G."/>
        </authorList>
    </citation>
    <scope>NUCLEOTIDE SEQUENCE [LARGE SCALE GENOMIC DNA]</scope>
    <source>
        <strain evidence="4">MS0001</strain>
        <tissue evidence="4">Whole body</tissue>
    </source>
</reference>